<feature type="domain" description="Integrase catalytic" evidence="1">
    <location>
        <begin position="64"/>
        <end position="199"/>
    </location>
</feature>
<dbReference type="InterPro" id="IPR001584">
    <property type="entry name" value="Integrase_cat-core"/>
</dbReference>
<evidence type="ECO:0000313" key="2">
    <source>
        <dbReference type="EMBL" id="POM57502.1"/>
    </source>
</evidence>
<dbReference type="PROSITE" id="PS50994">
    <property type="entry name" value="INTEGRASE"/>
    <property type="match status" value="1"/>
</dbReference>
<dbReference type="PANTHER" id="PTHR37984:SF5">
    <property type="entry name" value="PROTEIN NYNRIN-LIKE"/>
    <property type="match status" value="1"/>
</dbReference>
<accession>A0A2P4WW37</accession>
<comment type="caution">
    <text evidence="2">The sequence shown here is derived from an EMBL/GenBank/DDBJ whole genome shotgun (WGS) entry which is preliminary data.</text>
</comment>
<dbReference type="EMBL" id="NCKW01020682">
    <property type="protein sequence ID" value="POM57502.1"/>
    <property type="molecule type" value="Genomic_DNA"/>
</dbReference>
<dbReference type="Gene3D" id="1.10.340.70">
    <property type="match status" value="1"/>
</dbReference>
<reference evidence="2 3" key="1">
    <citation type="journal article" date="2017" name="Genome Biol. Evol.">
        <title>Phytophthora megakarya and P. palmivora, closely related causal agents of cacao black pod rot, underwent increases in genome sizes and gene numbers by different mechanisms.</title>
        <authorList>
            <person name="Ali S.S."/>
            <person name="Shao J."/>
            <person name="Lary D.J."/>
            <person name="Kronmiller B."/>
            <person name="Shen D."/>
            <person name="Strem M.D."/>
            <person name="Amoako-Attah I."/>
            <person name="Akrofi A.Y."/>
            <person name="Begoude B.A."/>
            <person name="Ten Hoopen G.M."/>
            <person name="Coulibaly K."/>
            <person name="Kebe B.I."/>
            <person name="Melnick R.L."/>
            <person name="Guiltinan M.J."/>
            <person name="Tyler B.M."/>
            <person name="Meinhardt L.W."/>
            <person name="Bailey B.A."/>
        </authorList>
    </citation>
    <scope>NUCLEOTIDE SEQUENCE [LARGE SCALE GENOMIC DNA]</scope>
    <source>
        <strain evidence="3">sbr112.9</strain>
    </source>
</reference>
<dbReference type="AlphaFoldDB" id="A0A2P4WW37"/>
<dbReference type="PANTHER" id="PTHR37984">
    <property type="entry name" value="PROTEIN CBG26694"/>
    <property type="match status" value="1"/>
</dbReference>
<dbReference type="GO" id="GO:0003676">
    <property type="term" value="F:nucleic acid binding"/>
    <property type="evidence" value="ECO:0007669"/>
    <property type="project" value="InterPro"/>
</dbReference>
<evidence type="ECO:0000313" key="3">
    <source>
        <dbReference type="Proteomes" id="UP000237271"/>
    </source>
</evidence>
<keyword evidence="2" id="KW-0548">Nucleotidyltransferase</keyword>
<dbReference type="OrthoDB" id="111961at2759"/>
<dbReference type="InterPro" id="IPR012337">
    <property type="entry name" value="RNaseH-like_sf"/>
</dbReference>
<dbReference type="Pfam" id="PF17921">
    <property type="entry name" value="Integrase_H2C2"/>
    <property type="match status" value="1"/>
</dbReference>
<dbReference type="InterPro" id="IPR036397">
    <property type="entry name" value="RNaseH_sf"/>
</dbReference>
<gene>
    <name evidence="2" type="ORF">PHPALM_37973</name>
</gene>
<dbReference type="Proteomes" id="UP000237271">
    <property type="component" value="Unassembled WGS sequence"/>
</dbReference>
<dbReference type="Gene3D" id="3.30.420.10">
    <property type="entry name" value="Ribonuclease H-like superfamily/Ribonuclease H"/>
    <property type="match status" value="1"/>
</dbReference>
<keyword evidence="2" id="KW-0808">Transferase</keyword>
<dbReference type="InterPro" id="IPR041588">
    <property type="entry name" value="Integrase_H2C2"/>
</dbReference>
<proteinExistence type="predicted"/>
<evidence type="ECO:0000259" key="1">
    <source>
        <dbReference type="PROSITE" id="PS50994"/>
    </source>
</evidence>
<protein>
    <submittedName>
        <fullName evidence="2">Reverse transcriptase</fullName>
    </submittedName>
</protein>
<dbReference type="InterPro" id="IPR050951">
    <property type="entry name" value="Retrovirus_Pol_polyprotein"/>
</dbReference>
<sequence length="199" mass="22692">MVYEVLQNCHNSVTKGLRTYHRVKSDYYWIGLYADVVWHVQSCEDCCTSKSKPQLRGYSPGNIVSDRPFHIVSMDFVIPLPRTRRGNTALLLFQDHFTGFVIAKAMAETGALKVAKCLPDGAASLVRHDRDPRFMSDVFQKFSEMMKSRSRATLSYRPQANGQQERSVKAMIQTVRDYVENPLQADWDDIAEKMCGVGF</sequence>
<dbReference type="GO" id="GO:0003964">
    <property type="term" value="F:RNA-directed DNA polymerase activity"/>
    <property type="evidence" value="ECO:0007669"/>
    <property type="project" value="UniProtKB-KW"/>
</dbReference>
<dbReference type="SUPFAM" id="SSF53098">
    <property type="entry name" value="Ribonuclease H-like"/>
    <property type="match status" value="1"/>
</dbReference>
<dbReference type="GO" id="GO:0015074">
    <property type="term" value="P:DNA integration"/>
    <property type="evidence" value="ECO:0007669"/>
    <property type="project" value="InterPro"/>
</dbReference>
<organism evidence="2 3">
    <name type="scientific">Phytophthora palmivora</name>
    <dbReference type="NCBI Taxonomy" id="4796"/>
    <lineage>
        <taxon>Eukaryota</taxon>
        <taxon>Sar</taxon>
        <taxon>Stramenopiles</taxon>
        <taxon>Oomycota</taxon>
        <taxon>Peronosporomycetes</taxon>
        <taxon>Peronosporales</taxon>
        <taxon>Peronosporaceae</taxon>
        <taxon>Phytophthora</taxon>
    </lineage>
</organism>
<keyword evidence="3" id="KW-1185">Reference proteome</keyword>
<keyword evidence="2" id="KW-0695">RNA-directed DNA polymerase</keyword>
<name>A0A2P4WW37_9STRA</name>